<evidence type="ECO:0000256" key="1">
    <source>
        <dbReference type="SAM" id="MobiDB-lite"/>
    </source>
</evidence>
<dbReference type="Proteomes" id="UP000789901">
    <property type="component" value="Unassembled WGS sequence"/>
</dbReference>
<name>A0ABN7W853_GIGMA</name>
<gene>
    <name evidence="2" type="ORF">GMARGA_LOCUS27596</name>
</gene>
<sequence length="390" mass="44239">EEIEEIINGMIPENIRKATIKWVGILETWCSEVGYNYSIESIVNKDQLEYKMIEFIFGNKKEFAKLWNALNGKMKLLKKNGIVSWHHDYLTDEELKIIFQYNEVSSNTLQGLLYRIFIWCCLLFQPHGGEHYKITISQFTFTSNGGIHFAKNYQKNNQGGIDGNSETHMIFIPPDTKGSQGPIYDFKLYFSKRPPNSKCILLYLQINKEAKDLQTDLWYYDAQLGEKVFQMLLKTICTTVGINVKNHDIINHSVNPHIAFMPAYLKKQKENALSLLINNVGKLPPSSNSNNLKTSNNSEISNNLEVSNELEASSKLEASNESEALNESEASNESEALNESEASNESEALNNTEVSSKLRAKRSSSCPVYSMLSTALSSRSSVFRPFHAPF</sequence>
<protein>
    <submittedName>
        <fullName evidence="2">32095_t:CDS:1</fullName>
    </submittedName>
</protein>
<feature type="region of interest" description="Disordered" evidence="1">
    <location>
        <begin position="309"/>
        <end position="365"/>
    </location>
</feature>
<proteinExistence type="predicted"/>
<comment type="caution">
    <text evidence="2">The sequence shown here is derived from an EMBL/GenBank/DDBJ whole genome shotgun (WGS) entry which is preliminary data.</text>
</comment>
<evidence type="ECO:0000313" key="3">
    <source>
        <dbReference type="Proteomes" id="UP000789901"/>
    </source>
</evidence>
<organism evidence="2 3">
    <name type="scientific">Gigaspora margarita</name>
    <dbReference type="NCBI Taxonomy" id="4874"/>
    <lineage>
        <taxon>Eukaryota</taxon>
        <taxon>Fungi</taxon>
        <taxon>Fungi incertae sedis</taxon>
        <taxon>Mucoromycota</taxon>
        <taxon>Glomeromycotina</taxon>
        <taxon>Glomeromycetes</taxon>
        <taxon>Diversisporales</taxon>
        <taxon>Gigasporaceae</taxon>
        <taxon>Gigaspora</taxon>
    </lineage>
</organism>
<reference evidence="2 3" key="1">
    <citation type="submission" date="2021-06" db="EMBL/GenBank/DDBJ databases">
        <authorList>
            <person name="Kallberg Y."/>
            <person name="Tangrot J."/>
            <person name="Rosling A."/>
        </authorList>
    </citation>
    <scope>NUCLEOTIDE SEQUENCE [LARGE SCALE GENOMIC DNA]</scope>
    <source>
        <strain evidence="2 3">120-4 pot B 10/14</strain>
    </source>
</reference>
<dbReference type="PANTHER" id="PTHR21446:SF12">
    <property type="entry name" value="POTASSIUM CHANNEL TETRAMERIZATION DOMAIN CONTAINING 1"/>
    <property type="match status" value="1"/>
</dbReference>
<dbReference type="EMBL" id="CAJVQB010033998">
    <property type="protein sequence ID" value="CAG8820541.1"/>
    <property type="molecule type" value="Genomic_DNA"/>
</dbReference>
<dbReference type="InterPro" id="IPR052787">
    <property type="entry name" value="MAVS"/>
</dbReference>
<feature type="non-terminal residue" evidence="2">
    <location>
        <position position="1"/>
    </location>
</feature>
<keyword evidence="3" id="KW-1185">Reference proteome</keyword>
<accession>A0ABN7W853</accession>
<dbReference type="PANTHER" id="PTHR21446">
    <property type="entry name" value="DUF3504 DOMAIN-CONTAINING PROTEIN"/>
    <property type="match status" value="1"/>
</dbReference>
<feature type="compositionally biased region" description="Acidic residues" evidence="1">
    <location>
        <begin position="324"/>
        <end position="344"/>
    </location>
</feature>
<evidence type="ECO:0000313" key="2">
    <source>
        <dbReference type="EMBL" id="CAG8820541.1"/>
    </source>
</evidence>